<keyword evidence="2" id="KW-0716">Sensory transduction</keyword>
<evidence type="ECO:0000313" key="10">
    <source>
        <dbReference type="Proteomes" id="UP000801492"/>
    </source>
</evidence>
<evidence type="ECO:0000256" key="4">
    <source>
        <dbReference type="ARBA" id="ARBA00022725"/>
    </source>
</evidence>
<evidence type="ECO:0000313" key="9">
    <source>
        <dbReference type="EMBL" id="KAF2888249.1"/>
    </source>
</evidence>
<evidence type="ECO:0000256" key="3">
    <source>
        <dbReference type="ARBA" id="ARBA00022692"/>
    </source>
</evidence>
<name>A0A8K0CJ06_IGNLU</name>
<accession>A0A8K0CJ06</accession>
<dbReference type="AlphaFoldDB" id="A0A8K0CJ06"/>
<dbReference type="InterPro" id="IPR004117">
    <property type="entry name" value="7tm6_olfct_rcpt"/>
</dbReference>
<comment type="caution">
    <text evidence="9">The sequence shown here is derived from an EMBL/GenBank/DDBJ whole genome shotgun (WGS) entry which is preliminary data.</text>
</comment>
<evidence type="ECO:0000256" key="2">
    <source>
        <dbReference type="ARBA" id="ARBA00022606"/>
    </source>
</evidence>
<evidence type="ECO:0000256" key="7">
    <source>
        <dbReference type="ARBA" id="ARBA00023170"/>
    </source>
</evidence>
<sequence>SLQIGDACFMLKWYTLDKKIWKYLFIIMKRSKRPLKITAMKISTVSLAAFAT</sequence>
<keyword evidence="6" id="KW-0472">Membrane</keyword>
<protein>
    <submittedName>
        <fullName evidence="9">Uncharacterized protein</fullName>
    </submittedName>
</protein>
<keyword evidence="7" id="KW-0675">Receptor</keyword>
<dbReference type="GO" id="GO:0007165">
    <property type="term" value="P:signal transduction"/>
    <property type="evidence" value="ECO:0007669"/>
    <property type="project" value="UniProtKB-KW"/>
</dbReference>
<reference evidence="9" key="1">
    <citation type="submission" date="2019-08" db="EMBL/GenBank/DDBJ databases">
        <title>The genome of the North American firefly Photinus pyralis.</title>
        <authorList>
            <consortium name="Photinus pyralis genome working group"/>
            <person name="Fallon T.R."/>
            <person name="Sander Lower S.E."/>
            <person name="Weng J.-K."/>
        </authorList>
    </citation>
    <scope>NUCLEOTIDE SEQUENCE</scope>
    <source>
        <strain evidence="9">TRF0915ILg1</strain>
        <tissue evidence="9">Whole body</tissue>
    </source>
</reference>
<proteinExistence type="predicted"/>
<gene>
    <name evidence="9" type="ORF">ILUMI_17924</name>
</gene>
<feature type="non-terminal residue" evidence="9">
    <location>
        <position position="1"/>
    </location>
</feature>
<keyword evidence="10" id="KW-1185">Reference proteome</keyword>
<keyword evidence="5" id="KW-1133">Transmembrane helix</keyword>
<dbReference type="OrthoDB" id="8185860at2759"/>
<dbReference type="Pfam" id="PF02949">
    <property type="entry name" value="7tm_6"/>
    <property type="match status" value="1"/>
</dbReference>
<evidence type="ECO:0000256" key="5">
    <source>
        <dbReference type="ARBA" id="ARBA00022989"/>
    </source>
</evidence>
<evidence type="ECO:0000256" key="8">
    <source>
        <dbReference type="ARBA" id="ARBA00023224"/>
    </source>
</evidence>
<feature type="non-terminal residue" evidence="9">
    <location>
        <position position="52"/>
    </location>
</feature>
<keyword evidence="3" id="KW-0812">Transmembrane</keyword>
<organism evidence="9 10">
    <name type="scientific">Ignelater luminosus</name>
    <name type="common">Cucubano</name>
    <name type="synonym">Pyrophorus luminosus</name>
    <dbReference type="NCBI Taxonomy" id="2038154"/>
    <lineage>
        <taxon>Eukaryota</taxon>
        <taxon>Metazoa</taxon>
        <taxon>Ecdysozoa</taxon>
        <taxon>Arthropoda</taxon>
        <taxon>Hexapoda</taxon>
        <taxon>Insecta</taxon>
        <taxon>Pterygota</taxon>
        <taxon>Neoptera</taxon>
        <taxon>Endopterygota</taxon>
        <taxon>Coleoptera</taxon>
        <taxon>Polyphaga</taxon>
        <taxon>Elateriformia</taxon>
        <taxon>Elateroidea</taxon>
        <taxon>Elateridae</taxon>
        <taxon>Agrypninae</taxon>
        <taxon>Pyrophorini</taxon>
        <taxon>Ignelater</taxon>
    </lineage>
</organism>
<evidence type="ECO:0000256" key="6">
    <source>
        <dbReference type="ARBA" id="ARBA00023136"/>
    </source>
</evidence>
<dbReference type="GO" id="GO:0005549">
    <property type="term" value="F:odorant binding"/>
    <property type="evidence" value="ECO:0007669"/>
    <property type="project" value="InterPro"/>
</dbReference>
<dbReference type="GO" id="GO:0004984">
    <property type="term" value="F:olfactory receptor activity"/>
    <property type="evidence" value="ECO:0007669"/>
    <property type="project" value="InterPro"/>
</dbReference>
<keyword evidence="8" id="KW-0807">Transducer</keyword>
<dbReference type="GO" id="GO:0016020">
    <property type="term" value="C:membrane"/>
    <property type="evidence" value="ECO:0007669"/>
    <property type="project" value="UniProtKB-SubCell"/>
</dbReference>
<comment type="subcellular location">
    <subcellularLocation>
        <location evidence="1">Membrane</location>
        <topology evidence="1">Multi-pass membrane protein</topology>
    </subcellularLocation>
</comment>
<evidence type="ECO:0000256" key="1">
    <source>
        <dbReference type="ARBA" id="ARBA00004141"/>
    </source>
</evidence>
<dbReference type="EMBL" id="VTPC01078757">
    <property type="protein sequence ID" value="KAF2888249.1"/>
    <property type="molecule type" value="Genomic_DNA"/>
</dbReference>
<dbReference type="Proteomes" id="UP000801492">
    <property type="component" value="Unassembled WGS sequence"/>
</dbReference>
<keyword evidence="4" id="KW-0552">Olfaction</keyword>